<dbReference type="AlphaFoldDB" id="A0A7C5Z4C4"/>
<proteinExistence type="predicted"/>
<dbReference type="EMBL" id="DRUZ01000071">
    <property type="protein sequence ID" value="HHS01995.1"/>
    <property type="molecule type" value="Genomic_DNA"/>
</dbReference>
<gene>
    <name evidence="2" type="ORF">ENL71_05685</name>
</gene>
<reference evidence="2" key="1">
    <citation type="journal article" date="2020" name="mSystems">
        <title>Genome- and Community-Level Interaction Insights into Carbon Utilization and Element Cycling Functions of Hydrothermarchaeota in Hydrothermal Sediment.</title>
        <authorList>
            <person name="Zhou Z."/>
            <person name="Liu Y."/>
            <person name="Xu W."/>
            <person name="Pan J."/>
            <person name="Luo Z.H."/>
            <person name="Li M."/>
        </authorList>
    </citation>
    <scope>NUCLEOTIDE SEQUENCE [LARGE SCALE GENOMIC DNA]</scope>
    <source>
        <strain evidence="2">SpSt-102</strain>
    </source>
</reference>
<evidence type="ECO:0000313" key="2">
    <source>
        <dbReference type="EMBL" id="HHS01995.1"/>
    </source>
</evidence>
<keyword evidence="1" id="KW-0812">Transmembrane</keyword>
<evidence type="ECO:0000256" key="1">
    <source>
        <dbReference type="SAM" id="Phobius"/>
    </source>
</evidence>
<keyword evidence="1" id="KW-0472">Membrane</keyword>
<keyword evidence="1" id="KW-1133">Transmembrane helix</keyword>
<protein>
    <submittedName>
        <fullName evidence="2">Uncharacterized protein</fullName>
    </submittedName>
</protein>
<organism evidence="2">
    <name type="scientific">Caldicellulosiruptor owensensis</name>
    <dbReference type="NCBI Taxonomy" id="55205"/>
    <lineage>
        <taxon>Bacteria</taxon>
        <taxon>Bacillati</taxon>
        <taxon>Bacillota</taxon>
        <taxon>Bacillota incertae sedis</taxon>
        <taxon>Caldicellulosiruptorales</taxon>
        <taxon>Caldicellulosiruptoraceae</taxon>
        <taxon>Caldicellulosiruptor</taxon>
    </lineage>
</organism>
<comment type="caution">
    <text evidence="2">The sequence shown here is derived from an EMBL/GenBank/DDBJ whole genome shotgun (WGS) entry which is preliminary data.</text>
</comment>
<name>A0A7C5Z4C4_9FIRM</name>
<feature type="transmembrane region" description="Helical" evidence="1">
    <location>
        <begin position="123"/>
        <end position="144"/>
    </location>
</feature>
<accession>A0A7C5Z4C4</accession>
<sequence length="151" mass="17259">MWSKRFPVLLIIVSILYEVVQAAPGTVVPSAYPVLINGRADTAQTAVLDTHISDRVKEKEIQVLLDRYEIEDYVFDDTQKYLAIFMRNGKEYRYIFSDAEYYRKAKENVATRKHRQDVLYQTALKVIAAGFISILGLLLIGAIVDEKIGKE</sequence>